<accession>A0A2I1C045</accession>
<organism evidence="1 2">
    <name type="scientific">Aspergillus novofumigatus (strain IBT 16806)</name>
    <dbReference type="NCBI Taxonomy" id="1392255"/>
    <lineage>
        <taxon>Eukaryota</taxon>
        <taxon>Fungi</taxon>
        <taxon>Dikarya</taxon>
        <taxon>Ascomycota</taxon>
        <taxon>Pezizomycotina</taxon>
        <taxon>Eurotiomycetes</taxon>
        <taxon>Eurotiomycetidae</taxon>
        <taxon>Eurotiales</taxon>
        <taxon>Aspergillaceae</taxon>
        <taxon>Aspergillus</taxon>
        <taxon>Aspergillus subgen. Fumigati</taxon>
    </lineage>
</organism>
<evidence type="ECO:0000313" key="1">
    <source>
        <dbReference type="EMBL" id="PKX90994.1"/>
    </source>
</evidence>
<reference evidence="2" key="1">
    <citation type="journal article" date="2018" name="Proc. Natl. Acad. Sci. U.S.A.">
        <title>Linking secondary metabolites to gene clusters through genome sequencing of six diverse Aspergillus species.</title>
        <authorList>
            <person name="Kaerboelling I."/>
            <person name="Vesth T.C."/>
            <person name="Frisvad J.C."/>
            <person name="Nybo J.L."/>
            <person name="Theobald S."/>
            <person name="Kuo A."/>
            <person name="Bowyer P."/>
            <person name="Matsuda Y."/>
            <person name="Mondo S."/>
            <person name="Lyhne E.K."/>
            <person name="Kogle M.E."/>
            <person name="Clum A."/>
            <person name="Lipzen A."/>
            <person name="Salamov A."/>
            <person name="Ngan C.Y."/>
            <person name="Daum C."/>
            <person name="Chiniquy J."/>
            <person name="Barry K."/>
            <person name="LaButti K."/>
            <person name="Haridas S."/>
            <person name="Simmons B.A."/>
            <person name="Magnuson J.K."/>
            <person name="Mortensen U.H."/>
            <person name="Larsen T.O."/>
            <person name="Grigoriev I.V."/>
            <person name="Baker S.E."/>
            <person name="Andersen M.R."/>
        </authorList>
    </citation>
    <scope>NUCLEOTIDE SEQUENCE [LARGE SCALE GENOMIC DNA]</scope>
    <source>
        <strain evidence="2">IBT 16806</strain>
    </source>
</reference>
<comment type="caution">
    <text evidence="1">The sequence shown here is derived from an EMBL/GenBank/DDBJ whole genome shotgun (WGS) entry which is preliminary data.</text>
</comment>
<dbReference type="AlphaFoldDB" id="A0A2I1C045"/>
<dbReference type="RefSeq" id="XP_024679589.1">
    <property type="nucleotide sequence ID" value="XM_024821549.1"/>
</dbReference>
<dbReference type="Proteomes" id="UP000234474">
    <property type="component" value="Unassembled WGS sequence"/>
</dbReference>
<gene>
    <name evidence="1" type="ORF">P174DRAFT_280067</name>
</gene>
<dbReference type="GeneID" id="36528875"/>
<keyword evidence="2" id="KW-1185">Reference proteome</keyword>
<dbReference type="VEuPathDB" id="FungiDB:P174DRAFT_280067"/>
<dbReference type="EMBL" id="MSZS01000007">
    <property type="protein sequence ID" value="PKX90994.1"/>
    <property type="molecule type" value="Genomic_DNA"/>
</dbReference>
<evidence type="ECO:0000313" key="2">
    <source>
        <dbReference type="Proteomes" id="UP000234474"/>
    </source>
</evidence>
<proteinExistence type="predicted"/>
<name>A0A2I1C045_ASPN1</name>
<protein>
    <submittedName>
        <fullName evidence="1">Uncharacterized protein</fullName>
    </submittedName>
</protein>
<sequence length="115" mass="13020">MHAYFRTVSKPIFTYAEYSLFHSAVEPEQVPAWILLQVGKPCCGTSGAQDMQVYITATSRNYRPGATRCSSLSGYRSVAATSTLRSLGITDSWMRLGTNQLSWIRIRAHVDWERR</sequence>